<protein>
    <recommendedName>
        <fullName evidence="5">Type II secretion system protein GspC N-terminal domain-containing protein</fullName>
    </recommendedName>
</protein>
<dbReference type="Proteomes" id="UP000301751">
    <property type="component" value="Unassembled WGS sequence"/>
</dbReference>
<keyword evidence="4" id="KW-1185">Reference proteome</keyword>
<dbReference type="OrthoDB" id="10018267at2"/>
<feature type="region of interest" description="Disordered" evidence="1">
    <location>
        <begin position="137"/>
        <end position="174"/>
    </location>
</feature>
<keyword evidence="2" id="KW-0732">Signal</keyword>
<gene>
    <name evidence="3" type="ORF">AQPW35_12910</name>
</gene>
<feature type="chain" id="PRO_5019842890" description="Type II secretion system protein GspC N-terminal domain-containing protein" evidence="2">
    <location>
        <begin position="23"/>
        <end position="174"/>
    </location>
</feature>
<comment type="caution">
    <text evidence="3">The sequence shown here is derived from an EMBL/GenBank/DDBJ whole genome shotgun (WGS) entry which is preliminary data.</text>
</comment>
<evidence type="ECO:0000256" key="1">
    <source>
        <dbReference type="SAM" id="MobiDB-lite"/>
    </source>
</evidence>
<evidence type="ECO:0000313" key="4">
    <source>
        <dbReference type="Proteomes" id="UP000301751"/>
    </source>
</evidence>
<dbReference type="EMBL" id="BJCL01000002">
    <property type="protein sequence ID" value="GCL62210.1"/>
    <property type="molecule type" value="Genomic_DNA"/>
</dbReference>
<evidence type="ECO:0008006" key="5">
    <source>
        <dbReference type="Google" id="ProtNLM"/>
    </source>
</evidence>
<dbReference type="AlphaFoldDB" id="A0A480AN84"/>
<evidence type="ECO:0000313" key="3">
    <source>
        <dbReference type="EMBL" id="GCL62210.1"/>
    </source>
</evidence>
<reference evidence="4" key="1">
    <citation type="submission" date="2019-03" db="EMBL/GenBank/DDBJ databases">
        <title>Aquabacterium pictum sp.nov., the first bacteriochlorophyll a-containing freshwater bacterium in the genus Aquabacterium of the class Betaproteobacteria.</title>
        <authorList>
            <person name="Hirose S."/>
            <person name="Tank M."/>
            <person name="Hara E."/>
            <person name="Tamaki H."/>
            <person name="Takaichi S."/>
            <person name="Haruta S."/>
            <person name="Hanada S."/>
        </authorList>
    </citation>
    <scope>NUCLEOTIDE SEQUENCE [LARGE SCALE GENOMIC DNA]</scope>
    <source>
        <strain evidence="4">W35</strain>
    </source>
</reference>
<name>A0A480AN84_9BURK</name>
<dbReference type="RefSeq" id="WP_137731945.1">
    <property type="nucleotide sequence ID" value="NZ_BJCL01000002.1"/>
</dbReference>
<feature type="signal peptide" evidence="2">
    <location>
        <begin position="1"/>
        <end position="22"/>
    </location>
</feature>
<proteinExistence type="predicted"/>
<sequence>MTRLHPYPAALALLGLAGAATAGPLADPTRPPAALMAPGGLAAAALPHRANADTARAIAAAARAAEPPPPSAPAVVQAVQLPAQGAAMALVDGRAVKVGDAVDGRAVLAIDAQGLLLKGPRGPERLWLLAGTPKQAAGSLTGTASARYQPAPPADPATLTNPPAALSLAGRTAP</sequence>
<organism evidence="3 4">
    <name type="scientific">Pseudaquabacterium pictum</name>
    <dbReference type="NCBI Taxonomy" id="2315236"/>
    <lineage>
        <taxon>Bacteria</taxon>
        <taxon>Pseudomonadati</taxon>
        <taxon>Pseudomonadota</taxon>
        <taxon>Betaproteobacteria</taxon>
        <taxon>Burkholderiales</taxon>
        <taxon>Sphaerotilaceae</taxon>
        <taxon>Pseudaquabacterium</taxon>
    </lineage>
</organism>
<accession>A0A480AN84</accession>
<evidence type="ECO:0000256" key="2">
    <source>
        <dbReference type="SAM" id="SignalP"/>
    </source>
</evidence>